<protein>
    <submittedName>
        <fullName evidence="3">Uncharacterized protein</fullName>
    </submittedName>
</protein>
<reference evidence="3 4" key="1">
    <citation type="journal article" date="2023" name="Elife">
        <title>Identification of key yeast species and microbe-microbe interactions impacting larval growth of Drosophila in the wild.</title>
        <authorList>
            <person name="Mure A."/>
            <person name="Sugiura Y."/>
            <person name="Maeda R."/>
            <person name="Honda K."/>
            <person name="Sakurai N."/>
            <person name="Takahashi Y."/>
            <person name="Watada M."/>
            <person name="Katoh T."/>
            <person name="Gotoh A."/>
            <person name="Gotoh Y."/>
            <person name="Taniguchi I."/>
            <person name="Nakamura K."/>
            <person name="Hayashi T."/>
            <person name="Katayama T."/>
            <person name="Uemura T."/>
            <person name="Hattori Y."/>
        </authorList>
    </citation>
    <scope>NUCLEOTIDE SEQUENCE [LARGE SCALE GENOMIC DNA]</scope>
    <source>
        <strain evidence="3 4">SB-73</strain>
    </source>
</reference>
<proteinExistence type="predicted"/>
<evidence type="ECO:0000256" key="1">
    <source>
        <dbReference type="SAM" id="MobiDB-lite"/>
    </source>
</evidence>
<feature type="region of interest" description="Disordered" evidence="1">
    <location>
        <begin position="177"/>
        <end position="255"/>
    </location>
</feature>
<evidence type="ECO:0000256" key="2">
    <source>
        <dbReference type="SAM" id="SignalP"/>
    </source>
</evidence>
<feature type="chain" id="PRO_5043551584" evidence="2">
    <location>
        <begin position="19"/>
        <end position="293"/>
    </location>
</feature>
<name>A0AAV5RJJ0_STABA</name>
<gene>
    <name evidence="3" type="ORF">DASB73_017590</name>
</gene>
<dbReference type="AlphaFoldDB" id="A0AAV5RJJ0"/>
<keyword evidence="4" id="KW-1185">Reference proteome</keyword>
<comment type="caution">
    <text evidence="3">The sequence shown here is derived from an EMBL/GenBank/DDBJ whole genome shotgun (WGS) entry which is preliminary data.</text>
</comment>
<evidence type="ECO:0000313" key="4">
    <source>
        <dbReference type="Proteomes" id="UP001362899"/>
    </source>
</evidence>
<keyword evidence="2" id="KW-0732">Signal</keyword>
<evidence type="ECO:0000313" key="3">
    <source>
        <dbReference type="EMBL" id="GMM50801.1"/>
    </source>
</evidence>
<dbReference type="Proteomes" id="UP001362899">
    <property type="component" value="Unassembled WGS sequence"/>
</dbReference>
<dbReference type="EMBL" id="BTGC01000003">
    <property type="protein sequence ID" value="GMM50801.1"/>
    <property type="molecule type" value="Genomic_DNA"/>
</dbReference>
<feature type="compositionally biased region" description="Low complexity" evidence="1">
    <location>
        <begin position="214"/>
        <end position="255"/>
    </location>
</feature>
<feature type="compositionally biased region" description="Low complexity" evidence="1">
    <location>
        <begin position="177"/>
        <end position="206"/>
    </location>
</feature>
<accession>A0AAV5RJJ0</accession>
<organism evidence="3 4">
    <name type="scientific">Starmerella bacillaris</name>
    <name type="common">Yeast</name>
    <name type="synonym">Candida zemplinina</name>
    <dbReference type="NCBI Taxonomy" id="1247836"/>
    <lineage>
        <taxon>Eukaryota</taxon>
        <taxon>Fungi</taxon>
        <taxon>Dikarya</taxon>
        <taxon>Ascomycota</taxon>
        <taxon>Saccharomycotina</taxon>
        <taxon>Dipodascomycetes</taxon>
        <taxon>Dipodascales</taxon>
        <taxon>Trichomonascaceae</taxon>
        <taxon>Starmerella</taxon>
    </lineage>
</organism>
<sequence>MFSILSALTLASAQSVDTSDFTNVTLITESNHSSYDSQYFTGMHEGAGISGVYLTNVSSQFFYNTTGNFVVYPVEIADMYPMLLNEYSSTLTFGVTGPPLAEIHDGYVTINGSTDVFQICDTVPMDPYNYTGSLGVKGVSVYGANDSIPDSCVPIKIRAEFANSTVSPSSSIRASMSMSMTMSARHSASANSSAHISASHSASHSKNATKSHHSANGTLTTRTETNHTTITIPETTWTLSTTTETFTKETTTTSDITTTETLTIEPTASHSNAANQVKGGVLAGVLAVAAALI</sequence>
<feature type="signal peptide" evidence="2">
    <location>
        <begin position="1"/>
        <end position="18"/>
    </location>
</feature>